<feature type="domain" description="Acyl-CoA dehydrogenase/oxidase N-terminal" evidence="9">
    <location>
        <begin position="17"/>
        <end position="126"/>
    </location>
</feature>
<keyword evidence="3 6" id="KW-0285">Flavoprotein</keyword>
<dbReference type="Gene3D" id="2.40.110.10">
    <property type="entry name" value="Butyryl-CoA Dehydrogenase, subunit A, domain 2"/>
    <property type="match status" value="1"/>
</dbReference>
<dbReference type="InterPro" id="IPR052161">
    <property type="entry name" value="Mycobact_Acyl-CoA_DH"/>
</dbReference>
<dbReference type="Pfam" id="PF00441">
    <property type="entry name" value="Acyl-CoA_dh_1"/>
    <property type="match status" value="1"/>
</dbReference>
<evidence type="ECO:0000259" key="8">
    <source>
        <dbReference type="Pfam" id="PF02770"/>
    </source>
</evidence>
<protein>
    <submittedName>
        <fullName evidence="10">Acyl-CoA dehydrogenase</fullName>
    </submittedName>
</protein>
<dbReference type="SUPFAM" id="SSF56645">
    <property type="entry name" value="Acyl-CoA dehydrogenase NM domain-like"/>
    <property type="match status" value="1"/>
</dbReference>
<dbReference type="GO" id="GO:0005886">
    <property type="term" value="C:plasma membrane"/>
    <property type="evidence" value="ECO:0007669"/>
    <property type="project" value="TreeGrafter"/>
</dbReference>
<dbReference type="GO" id="GO:0050660">
    <property type="term" value="F:flavin adenine dinucleotide binding"/>
    <property type="evidence" value="ECO:0007669"/>
    <property type="project" value="InterPro"/>
</dbReference>
<sequence>MDADTAPSPLPAGDPAAYRRAIRHWLETNLPPAWRSDAIARAEPSLEELKDWEARMHRAGLWGVAWPKAYGGHGLTLREHLIVSQEVGRLPMPESVNSIGKELAGPILLAIGTEEQKKRFIPAILEMREIWCQGFSEPEAGSDLAGLRTRATHDGKVWRITGQKIWTSGGFRAQRCLLLARTGTLEDRHRGLALFALRMDAPGVTVQRIRQIDGEAEFAQVFLDNAPVEEADALGAPNEGWKAAVRVLEIERATNRMYRAWRLENELRHLVSACRADPNLSALIADPAYAQRLAQFRIEIEVLKRYVEGVVEDLVSGGAIGGRGSLIKLHWSEAHQRFAALAMELLGQASLPPAPEVRAAQRRFRKIYMRARAETIYAGTSQIQLGIIADRILGLPRAA</sequence>
<feature type="domain" description="Acyl-CoA oxidase/dehydrogenase middle" evidence="8">
    <location>
        <begin position="132"/>
        <end position="216"/>
    </location>
</feature>
<gene>
    <name evidence="10" type="ORF">GCM10010964_44620</name>
</gene>
<comment type="caution">
    <text evidence="10">The sequence shown here is derived from an EMBL/GenBank/DDBJ whole genome shotgun (WGS) entry which is preliminary data.</text>
</comment>
<evidence type="ECO:0000256" key="1">
    <source>
        <dbReference type="ARBA" id="ARBA00001974"/>
    </source>
</evidence>
<dbReference type="PANTHER" id="PTHR43292">
    <property type="entry name" value="ACYL-COA DEHYDROGENASE"/>
    <property type="match status" value="1"/>
</dbReference>
<evidence type="ECO:0000313" key="10">
    <source>
        <dbReference type="EMBL" id="GGG52553.1"/>
    </source>
</evidence>
<evidence type="ECO:0000313" key="11">
    <source>
        <dbReference type="Proteomes" id="UP000597507"/>
    </source>
</evidence>
<dbReference type="RefSeq" id="WP_188904357.1">
    <property type="nucleotide sequence ID" value="NZ_BMKS01000030.1"/>
</dbReference>
<dbReference type="EMBL" id="BMKS01000030">
    <property type="protein sequence ID" value="GGG52553.1"/>
    <property type="molecule type" value="Genomic_DNA"/>
</dbReference>
<dbReference type="GO" id="GO:0016627">
    <property type="term" value="F:oxidoreductase activity, acting on the CH-CH group of donors"/>
    <property type="evidence" value="ECO:0007669"/>
    <property type="project" value="InterPro"/>
</dbReference>
<evidence type="ECO:0000259" key="7">
    <source>
        <dbReference type="Pfam" id="PF00441"/>
    </source>
</evidence>
<dbReference type="InterPro" id="IPR009075">
    <property type="entry name" value="AcylCo_DH/oxidase_C"/>
</dbReference>
<evidence type="ECO:0000256" key="6">
    <source>
        <dbReference type="RuleBase" id="RU362125"/>
    </source>
</evidence>
<dbReference type="InterPro" id="IPR006091">
    <property type="entry name" value="Acyl-CoA_Oxase/DH_mid-dom"/>
</dbReference>
<keyword evidence="11" id="KW-1185">Reference proteome</keyword>
<evidence type="ECO:0000256" key="4">
    <source>
        <dbReference type="ARBA" id="ARBA00022827"/>
    </source>
</evidence>
<evidence type="ECO:0000256" key="3">
    <source>
        <dbReference type="ARBA" id="ARBA00022630"/>
    </source>
</evidence>
<dbReference type="Pfam" id="PF02771">
    <property type="entry name" value="Acyl-CoA_dh_N"/>
    <property type="match status" value="1"/>
</dbReference>
<evidence type="ECO:0000256" key="2">
    <source>
        <dbReference type="ARBA" id="ARBA00009347"/>
    </source>
</evidence>
<dbReference type="InterPro" id="IPR013786">
    <property type="entry name" value="AcylCoA_DH/ox_N"/>
</dbReference>
<proteinExistence type="inferred from homology"/>
<keyword evidence="4 6" id="KW-0274">FAD</keyword>
<accession>A0A8J3EF98</accession>
<dbReference type="InterPro" id="IPR037069">
    <property type="entry name" value="AcylCoA_DH/ox_N_sf"/>
</dbReference>
<dbReference type="Pfam" id="PF02770">
    <property type="entry name" value="Acyl-CoA_dh_M"/>
    <property type="match status" value="1"/>
</dbReference>
<dbReference type="PANTHER" id="PTHR43292:SF3">
    <property type="entry name" value="ACYL-COA DEHYDROGENASE FADE29"/>
    <property type="match status" value="1"/>
</dbReference>
<dbReference type="InterPro" id="IPR009100">
    <property type="entry name" value="AcylCoA_DH/oxidase_NM_dom_sf"/>
</dbReference>
<feature type="domain" description="Acyl-CoA dehydrogenase/oxidase C-terminal" evidence="7">
    <location>
        <begin position="238"/>
        <end position="393"/>
    </location>
</feature>
<comment type="cofactor">
    <cofactor evidence="1 6">
        <name>FAD</name>
        <dbReference type="ChEBI" id="CHEBI:57692"/>
    </cofactor>
</comment>
<evidence type="ECO:0000259" key="9">
    <source>
        <dbReference type="Pfam" id="PF02771"/>
    </source>
</evidence>
<dbReference type="InterPro" id="IPR036250">
    <property type="entry name" value="AcylCo_DH-like_C"/>
</dbReference>
<dbReference type="InterPro" id="IPR046373">
    <property type="entry name" value="Acyl-CoA_Oxase/DH_mid-dom_sf"/>
</dbReference>
<evidence type="ECO:0000256" key="5">
    <source>
        <dbReference type="ARBA" id="ARBA00023002"/>
    </source>
</evidence>
<comment type="similarity">
    <text evidence="2 6">Belongs to the acyl-CoA dehydrogenase family.</text>
</comment>
<organism evidence="10 11">
    <name type="scientific">Caldovatus sediminis</name>
    <dbReference type="NCBI Taxonomy" id="2041189"/>
    <lineage>
        <taxon>Bacteria</taxon>
        <taxon>Pseudomonadati</taxon>
        <taxon>Pseudomonadota</taxon>
        <taxon>Alphaproteobacteria</taxon>
        <taxon>Acetobacterales</taxon>
        <taxon>Roseomonadaceae</taxon>
        <taxon>Caldovatus</taxon>
    </lineage>
</organism>
<keyword evidence="5 6" id="KW-0560">Oxidoreductase</keyword>
<dbReference type="AlphaFoldDB" id="A0A8J3EF98"/>
<name>A0A8J3EF98_9PROT</name>
<dbReference type="SUPFAM" id="SSF47203">
    <property type="entry name" value="Acyl-CoA dehydrogenase C-terminal domain-like"/>
    <property type="match status" value="1"/>
</dbReference>
<dbReference type="Proteomes" id="UP000597507">
    <property type="component" value="Unassembled WGS sequence"/>
</dbReference>
<reference evidence="10 11" key="1">
    <citation type="journal article" date="2014" name="Int. J. Syst. Evol. Microbiol.">
        <title>Complete genome sequence of Corynebacterium casei LMG S-19264T (=DSM 44701T), isolated from a smear-ripened cheese.</title>
        <authorList>
            <consortium name="US DOE Joint Genome Institute (JGI-PGF)"/>
            <person name="Walter F."/>
            <person name="Albersmeier A."/>
            <person name="Kalinowski J."/>
            <person name="Ruckert C."/>
        </authorList>
    </citation>
    <scope>NUCLEOTIDE SEQUENCE [LARGE SCALE GENOMIC DNA]</scope>
    <source>
        <strain evidence="10 11">CGMCC 1.16330</strain>
    </source>
</reference>
<dbReference type="Gene3D" id="1.20.140.10">
    <property type="entry name" value="Butyryl-CoA Dehydrogenase, subunit A, domain 3"/>
    <property type="match status" value="1"/>
</dbReference>
<dbReference type="Gene3D" id="1.10.540.10">
    <property type="entry name" value="Acyl-CoA dehydrogenase/oxidase, N-terminal domain"/>
    <property type="match status" value="1"/>
</dbReference>